<keyword evidence="5" id="KW-1185">Reference proteome</keyword>
<feature type="transmembrane region" description="Helical" evidence="1">
    <location>
        <begin position="237"/>
        <end position="255"/>
    </location>
</feature>
<dbReference type="InterPro" id="IPR036938">
    <property type="entry name" value="PAP2/HPO_sf"/>
</dbReference>
<dbReference type="PANTHER" id="PTHR14969:SF13">
    <property type="entry name" value="AT30094P"/>
    <property type="match status" value="1"/>
</dbReference>
<evidence type="ECO:0000313" key="5">
    <source>
        <dbReference type="Proteomes" id="UP000630135"/>
    </source>
</evidence>
<dbReference type="Proteomes" id="UP000630135">
    <property type="component" value="Unassembled WGS sequence"/>
</dbReference>
<protein>
    <submittedName>
        <fullName evidence="3">Phosphatase PAP2 family protein</fullName>
    </submittedName>
</protein>
<evidence type="ECO:0000313" key="3">
    <source>
        <dbReference type="EMBL" id="GGI72522.1"/>
    </source>
</evidence>
<reference evidence="4" key="1">
    <citation type="journal article" date="2014" name="Int. J. Syst. Evol. Microbiol.">
        <title>Complete genome of a new Firmicutes species belonging to the dominant human colonic microbiota ('Ruminococcus bicirculans') reveals two chromosomes and a selective capacity to utilize plant glucans.</title>
        <authorList>
            <consortium name="NISC Comparative Sequencing Program"/>
            <person name="Wegmann U."/>
            <person name="Louis P."/>
            <person name="Goesmann A."/>
            <person name="Henrissat B."/>
            <person name="Duncan S.H."/>
            <person name="Flint H.J."/>
        </authorList>
    </citation>
    <scope>NUCLEOTIDE SEQUENCE</scope>
    <source>
        <strain evidence="4">CGMCC 1.8884</strain>
    </source>
</reference>
<sequence>MDSLWLAVTNLGRDEVFLVVLALYTLLVSPRGGRDLGVAFALSYLVNTALKYGLNLPRPFTADPTLASEAARATAGGPGLPSGHSQMSATLWLGIAAQLRRPAFTAFAAVLVALVIASRLVLHVHFPSDVLVGLGLGLGFAWLGAHGTFANWNAARWGLPALLLGLTALLPIETPREYSAGLGLLAGYWAARPDFTPPRDWAGRLSVAALGLALIFAVYLGLGAVLGGLGHSPLLRALRYAGVVLIALHGVPLLLRRWLPVRLDAQRQTEQRATGQQAEG</sequence>
<dbReference type="EMBL" id="BMLZ01000002">
    <property type="protein sequence ID" value="GGP28539.1"/>
    <property type="molecule type" value="Genomic_DNA"/>
</dbReference>
<comment type="caution">
    <text evidence="3">The sequence shown here is derived from an EMBL/GenBank/DDBJ whole genome shotgun (WGS) entry which is preliminary data.</text>
</comment>
<evidence type="ECO:0000313" key="6">
    <source>
        <dbReference type="Proteomes" id="UP000652720"/>
    </source>
</evidence>
<dbReference type="InterPro" id="IPR000326">
    <property type="entry name" value="PAP2/HPO"/>
</dbReference>
<dbReference type="GeneID" id="59165031"/>
<evidence type="ECO:0000256" key="1">
    <source>
        <dbReference type="SAM" id="Phobius"/>
    </source>
</evidence>
<reference evidence="5" key="3">
    <citation type="journal article" date="2019" name="Int. J. Syst. Evol. Microbiol.">
        <title>The Global Catalogue of Microorganisms (GCM) 10K type strain sequencing project: providing services to taxonomists for standard genome sequencing and annotation.</title>
        <authorList>
            <consortium name="The Broad Institute Genomics Platform"/>
            <consortium name="The Broad Institute Genome Sequencing Center for Infectious Disease"/>
            <person name="Wu L."/>
            <person name="Ma J."/>
        </authorList>
    </citation>
    <scope>NUCLEOTIDE SEQUENCE [LARGE SCALE GENOMIC DNA]</scope>
    <source>
        <strain evidence="5">CGMCC 1.8884</strain>
    </source>
</reference>
<dbReference type="Proteomes" id="UP000652720">
    <property type="component" value="Unassembled WGS sequence"/>
</dbReference>
<keyword evidence="1" id="KW-0812">Transmembrane</keyword>
<organism evidence="3 6">
    <name type="scientific">Deinococcus wulumuqiensis</name>
    <dbReference type="NCBI Taxonomy" id="980427"/>
    <lineage>
        <taxon>Bacteria</taxon>
        <taxon>Thermotogati</taxon>
        <taxon>Deinococcota</taxon>
        <taxon>Deinococci</taxon>
        <taxon>Deinococcales</taxon>
        <taxon>Deinococcaceae</taxon>
        <taxon>Deinococcus</taxon>
    </lineage>
</organism>
<keyword evidence="1" id="KW-1133">Transmembrane helix</keyword>
<feature type="transmembrane region" description="Helical" evidence="1">
    <location>
        <begin position="207"/>
        <end position="231"/>
    </location>
</feature>
<proteinExistence type="predicted"/>
<feature type="domain" description="Phosphatidic acid phosphatase type 2/haloperoxidase" evidence="2">
    <location>
        <begin position="33"/>
        <end position="145"/>
    </location>
</feature>
<dbReference type="EMBL" id="BMMA01000002">
    <property type="protein sequence ID" value="GGI72522.1"/>
    <property type="molecule type" value="Genomic_DNA"/>
</dbReference>
<reference evidence="3" key="4">
    <citation type="submission" date="2023-08" db="EMBL/GenBank/DDBJ databases">
        <authorList>
            <person name="Sun Q."/>
            <person name="Zhou Y."/>
        </authorList>
    </citation>
    <scope>NUCLEOTIDE SEQUENCE</scope>
    <source>
        <strain evidence="4">CGMCC 1.8884</strain>
        <strain evidence="3">CGMCC 1.8885</strain>
    </source>
</reference>
<feature type="transmembrane region" description="Helical" evidence="1">
    <location>
        <begin position="103"/>
        <end position="122"/>
    </location>
</feature>
<gene>
    <name evidence="4" type="ORF">GCM10008021_01900</name>
    <name evidence="3" type="ORF">GCM10010914_03150</name>
</gene>
<dbReference type="Gene3D" id="1.20.144.10">
    <property type="entry name" value="Phosphatidic acid phosphatase type 2/haloperoxidase"/>
    <property type="match status" value="1"/>
</dbReference>
<dbReference type="SUPFAM" id="SSF48317">
    <property type="entry name" value="Acid phosphatase/Vanadium-dependent haloperoxidase"/>
    <property type="match status" value="1"/>
</dbReference>
<evidence type="ECO:0000313" key="4">
    <source>
        <dbReference type="EMBL" id="GGP28539.1"/>
    </source>
</evidence>
<dbReference type="Pfam" id="PF01569">
    <property type="entry name" value="PAP2"/>
    <property type="match status" value="1"/>
</dbReference>
<feature type="transmembrane region" description="Helical" evidence="1">
    <location>
        <begin position="129"/>
        <end position="149"/>
    </location>
</feature>
<dbReference type="RefSeq" id="WP_017868974.1">
    <property type="nucleotide sequence ID" value="NZ_BMLZ01000002.1"/>
</dbReference>
<name>A0AAV4K1C0_9DEIO</name>
<dbReference type="AlphaFoldDB" id="A0AAV4K1C0"/>
<accession>A0AAV4K1C0</accession>
<reference evidence="3" key="2">
    <citation type="journal article" date="2014" name="Int. J. Syst. Evol. Microbiol.">
        <title>Complete genome sequence of Corynebacterium casei LMG S-19264T (=DSM 44701T), isolated from a smear-ripened cheese.</title>
        <authorList>
            <consortium name="US DOE Joint Genome Institute (JGI-PGF)"/>
            <person name="Walter F."/>
            <person name="Albersmeier A."/>
            <person name="Kalinowski J."/>
            <person name="Ruckert C."/>
        </authorList>
    </citation>
    <scope>NUCLEOTIDE SEQUENCE</scope>
    <source>
        <strain evidence="3">CGMCC 1.8885</strain>
    </source>
</reference>
<dbReference type="SMART" id="SM00014">
    <property type="entry name" value="acidPPc"/>
    <property type="match status" value="1"/>
</dbReference>
<dbReference type="PANTHER" id="PTHR14969">
    <property type="entry name" value="SPHINGOSINE-1-PHOSPHATE PHOSPHOHYDROLASE"/>
    <property type="match status" value="1"/>
</dbReference>
<evidence type="ECO:0000259" key="2">
    <source>
        <dbReference type="SMART" id="SM00014"/>
    </source>
</evidence>
<keyword evidence="1" id="KW-0472">Membrane</keyword>